<dbReference type="Proteomes" id="UP000823769">
    <property type="component" value="Unassembled WGS sequence"/>
</dbReference>
<gene>
    <name evidence="1" type="ORF">IAB76_03605</name>
</gene>
<evidence type="ECO:0008006" key="3">
    <source>
        <dbReference type="Google" id="ProtNLM"/>
    </source>
</evidence>
<dbReference type="PANTHER" id="PTHR34301:SF8">
    <property type="entry name" value="ATPASE DOMAIN-CONTAINING PROTEIN"/>
    <property type="match status" value="1"/>
</dbReference>
<reference evidence="1" key="1">
    <citation type="submission" date="2020-10" db="EMBL/GenBank/DDBJ databases">
        <authorList>
            <person name="Gilroy R."/>
        </authorList>
    </citation>
    <scope>NUCLEOTIDE SEQUENCE</scope>
    <source>
        <strain evidence="1">B3-1481</strain>
    </source>
</reference>
<reference evidence="1" key="2">
    <citation type="journal article" date="2021" name="PeerJ">
        <title>Extensive microbial diversity within the chicken gut microbiome revealed by metagenomics and culture.</title>
        <authorList>
            <person name="Gilroy R."/>
            <person name="Ravi A."/>
            <person name="Getino M."/>
            <person name="Pursley I."/>
            <person name="Horton D.L."/>
            <person name="Alikhan N.F."/>
            <person name="Baker D."/>
            <person name="Gharbi K."/>
            <person name="Hall N."/>
            <person name="Watson M."/>
            <person name="Adriaenssens E.M."/>
            <person name="Foster-Nyarko E."/>
            <person name="Jarju S."/>
            <person name="Secka A."/>
            <person name="Antonio M."/>
            <person name="Oren A."/>
            <person name="Chaudhuri R.R."/>
            <person name="La Ragione R."/>
            <person name="Hildebrand F."/>
            <person name="Pallen M.J."/>
        </authorList>
    </citation>
    <scope>NUCLEOTIDE SEQUENCE</scope>
    <source>
        <strain evidence="1">B3-1481</strain>
    </source>
</reference>
<dbReference type="SUPFAM" id="SSF52540">
    <property type="entry name" value="P-loop containing nucleoside triphosphate hydrolases"/>
    <property type="match status" value="1"/>
</dbReference>
<accession>A0A9D9NNP5</accession>
<name>A0A9D9NNP5_9BACT</name>
<dbReference type="AlphaFoldDB" id="A0A9D9NNP5"/>
<dbReference type="Gene3D" id="3.40.50.300">
    <property type="entry name" value="P-loop containing nucleotide triphosphate hydrolases"/>
    <property type="match status" value="1"/>
</dbReference>
<evidence type="ECO:0000313" key="1">
    <source>
        <dbReference type="EMBL" id="MBO8480182.1"/>
    </source>
</evidence>
<dbReference type="EMBL" id="JADILW010000054">
    <property type="protein sequence ID" value="MBO8480182.1"/>
    <property type="molecule type" value="Genomic_DNA"/>
</dbReference>
<organism evidence="1 2">
    <name type="scientific">Candidatus Cryptobacteroides avistercoris</name>
    <dbReference type="NCBI Taxonomy" id="2840758"/>
    <lineage>
        <taxon>Bacteria</taxon>
        <taxon>Pseudomonadati</taxon>
        <taxon>Bacteroidota</taxon>
        <taxon>Bacteroidia</taxon>
        <taxon>Bacteroidales</taxon>
        <taxon>Candidatus Cryptobacteroides</taxon>
    </lineage>
</organism>
<dbReference type="InterPro" id="IPR027417">
    <property type="entry name" value="P-loop_NTPase"/>
</dbReference>
<proteinExistence type="predicted"/>
<dbReference type="PANTHER" id="PTHR34301">
    <property type="entry name" value="DNA-BINDING PROTEIN-RELATED"/>
    <property type="match status" value="1"/>
</dbReference>
<comment type="caution">
    <text evidence="1">The sequence shown here is derived from an EMBL/GenBank/DDBJ whole genome shotgun (WGS) entry which is preliminary data.</text>
</comment>
<sequence length="384" mass="43255">MDETFIYSKYVTGKNFIGRHNEARALANLLAQGENATVYEPPKSGKMSLLRQAFFNMQSAGLNFRVCMVSLLDIRSLRDLVLRLGSEILRSFCSSPDQLAEAAGELLDGCAIGFSPERYATDGSILGADREIGEADIVRVLRLPYRAAARTGGRIFVAFTEFQNVMLTEDGDLFCKLLQEVFCNRSVDDRNLAAYIFSGSAVNAMHDIFGMRKLFFRQVERIQLGEIETREIIDHINRSLLTSGKVIDRDLLLGTCKLFRNNIWYINHFAAICDSLSKGYIMENTLTTALESLISVHEPRFIATMNDLTTFQVSMLKAILCGHTKFTSTEVIDEFTLSSSANVRRLKDALAKKEIVNFETGGAPEVMDPLFEYWVRTRYFGMKI</sequence>
<evidence type="ECO:0000313" key="2">
    <source>
        <dbReference type="Proteomes" id="UP000823769"/>
    </source>
</evidence>
<protein>
    <recommendedName>
        <fullName evidence="3">ATP-binding protein</fullName>
    </recommendedName>
</protein>